<dbReference type="EMBL" id="PISE01000031">
    <property type="protein sequence ID" value="PKG22877.1"/>
    <property type="molecule type" value="Genomic_DNA"/>
</dbReference>
<gene>
    <name evidence="2" type="ORF">CWS01_14435</name>
</gene>
<sequence length="60" mass="6901">MKSRVLNFSVLFLMLSTMAINNLDLLHSFKTVLNSICITVLILIACERLFRYIKRGKNAL</sequence>
<comment type="caution">
    <text evidence="2">The sequence shown here is derived from an EMBL/GenBank/DDBJ whole genome shotgun (WGS) entry which is preliminary data.</text>
</comment>
<dbReference type="OrthoDB" id="2941359at2"/>
<keyword evidence="3" id="KW-1185">Reference proteome</keyword>
<protein>
    <submittedName>
        <fullName evidence="2">Uncharacterized protein</fullName>
    </submittedName>
</protein>
<proteinExistence type="predicted"/>
<feature type="transmembrane region" description="Helical" evidence="1">
    <location>
        <begin position="29"/>
        <end position="50"/>
    </location>
</feature>
<name>A0A2N0Z036_9BACI</name>
<keyword evidence="1" id="KW-0812">Transmembrane</keyword>
<dbReference type="RefSeq" id="WP_101177898.1">
    <property type="nucleotide sequence ID" value="NZ_PISE01000031.1"/>
</dbReference>
<evidence type="ECO:0000313" key="2">
    <source>
        <dbReference type="EMBL" id="PKG22877.1"/>
    </source>
</evidence>
<evidence type="ECO:0000313" key="3">
    <source>
        <dbReference type="Proteomes" id="UP000233375"/>
    </source>
</evidence>
<evidence type="ECO:0000256" key="1">
    <source>
        <dbReference type="SAM" id="Phobius"/>
    </source>
</evidence>
<keyword evidence="1" id="KW-1133">Transmembrane helix</keyword>
<keyword evidence="1" id="KW-0472">Membrane</keyword>
<dbReference type="Proteomes" id="UP000233375">
    <property type="component" value="Unassembled WGS sequence"/>
</dbReference>
<dbReference type="AlphaFoldDB" id="A0A2N0Z036"/>
<accession>A0A2N0Z036</accession>
<organism evidence="2 3">
    <name type="scientific">Niallia nealsonii</name>
    <dbReference type="NCBI Taxonomy" id="115979"/>
    <lineage>
        <taxon>Bacteria</taxon>
        <taxon>Bacillati</taxon>
        <taxon>Bacillota</taxon>
        <taxon>Bacilli</taxon>
        <taxon>Bacillales</taxon>
        <taxon>Bacillaceae</taxon>
        <taxon>Niallia</taxon>
    </lineage>
</organism>
<reference evidence="2 3" key="1">
    <citation type="journal article" date="2003" name="Int. J. Syst. Evol. Microbiol.">
        <title>Bacillus nealsonii sp. nov., isolated from a spacecraft-assembly facility, whose spores are gamma-radiation resistant.</title>
        <authorList>
            <person name="Venkateswaran K."/>
            <person name="Kempf M."/>
            <person name="Chen F."/>
            <person name="Satomi M."/>
            <person name="Nicholson W."/>
            <person name="Kern R."/>
        </authorList>
    </citation>
    <scope>NUCLEOTIDE SEQUENCE [LARGE SCALE GENOMIC DNA]</scope>
    <source>
        <strain evidence="2 3">FO-92</strain>
    </source>
</reference>